<organism evidence="1">
    <name type="scientific">Arundo donax</name>
    <name type="common">Giant reed</name>
    <name type="synonym">Donax arundinaceus</name>
    <dbReference type="NCBI Taxonomy" id="35708"/>
    <lineage>
        <taxon>Eukaryota</taxon>
        <taxon>Viridiplantae</taxon>
        <taxon>Streptophyta</taxon>
        <taxon>Embryophyta</taxon>
        <taxon>Tracheophyta</taxon>
        <taxon>Spermatophyta</taxon>
        <taxon>Magnoliopsida</taxon>
        <taxon>Liliopsida</taxon>
        <taxon>Poales</taxon>
        <taxon>Poaceae</taxon>
        <taxon>PACMAD clade</taxon>
        <taxon>Arundinoideae</taxon>
        <taxon>Arundineae</taxon>
        <taxon>Arundo</taxon>
    </lineage>
</organism>
<evidence type="ECO:0000313" key="1">
    <source>
        <dbReference type="EMBL" id="JAD37292.1"/>
    </source>
</evidence>
<proteinExistence type="predicted"/>
<name>A0A0A8ZR17_ARUDO</name>
<protein>
    <submittedName>
        <fullName evidence="1">Uncharacterized protein</fullName>
    </submittedName>
</protein>
<dbReference type="EMBL" id="GBRH01260603">
    <property type="protein sequence ID" value="JAD37292.1"/>
    <property type="molecule type" value="Transcribed_RNA"/>
</dbReference>
<reference evidence="1" key="2">
    <citation type="journal article" date="2015" name="Data Brief">
        <title>Shoot transcriptome of the giant reed, Arundo donax.</title>
        <authorList>
            <person name="Barrero R.A."/>
            <person name="Guerrero F.D."/>
            <person name="Moolhuijzen P."/>
            <person name="Goolsby J.A."/>
            <person name="Tidwell J."/>
            <person name="Bellgard S.E."/>
            <person name="Bellgard M.I."/>
        </authorList>
    </citation>
    <scope>NUCLEOTIDE SEQUENCE</scope>
    <source>
        <tissue evidence="1">Shoot tissue taken approximately 20 cm above the soil surface</tissue>
    </source>
</reference>
<sequence>MFRQKAMVIRFDIEKSILMQKVWRTVMPIIWMLWTQ</sequence>
<dbReference type="AlphaFoldDB" id="A0A0A8ZR17"/>
<reference evidence="1" key="1">
    <citation type="submission" date="2014-09" db="EMBL/GenBank/DDBJ databases">
        <authorList>
            <person name="Magalhaes I.L.F."/>
            <person name="Oliveira U."/>
            <person name="Santos F.R."/>
            <person name="Vidigal T.H.D.A."/>
            <person name="Brescovit A.D."/>
            <person name="Santos A.J."/>
        </authorList>
    </citation>
    <scope>NUCLEOTIDE SEQUENCE</scope>
    <source>
        <tissue evidence="1">Shoot tissue taken approximately 20 cm above the soil surface</tissue>
    </source>
</reference>
<accession>A0A0A8ZR17</accession>